<dbReference type="GO" id="GO:0016020">
    <property type="term" value="C:membrane"/>
    <property type="evidence" value="ECO:0007669"/>
    <property type="project" value="UniProtKB-SubCell"/>
</dbReference>
<sequence length="277" mass="28938">MRRPLAVVRGFAVACHLLPTLSVTAIVSLLAFRAGWSGPAFFLLVVAVLTGQLSVGWSNDAVDAPIDRAAGRVAKPLVAGVISIRSLWAAAFTALAITTVTSFLAAGLVGGIFQVIAVASAWLYNLRLSRTTWSWLPYAVSFACVIPFISLGLNPPQPPALWAIAVFICTGVAAHLANALPDLPSDQARGLGGLVSRLGAVRALRLALMLLVVSSFILLLVFAQVNIVAAYCVPVAAVIAVVLALRPRAQSNLFIAVQGLALFEVLVILVTGIPITS</sequence>
<dbReference type="EMBL" id="CAFBPJ010000050">
    <property type="protein sequence ID" value="CAB5015066.1"/>
    <property type="molecule type" value="Genomic_DNA"/>
</dbReference>
<comment type="subcellular location">
    <subcellularLocation>
        <location evidence="1">Membrane</location>
        <topology evidence="1">Multi-pass membrane protein</topology>
    </subcellularLocation>
</comment>
<evidence type="ECO:0000256" key="4">
    <source>
        <dbReference type="ARBA" id="ARBA00023136"/>
    </source>
</evidence>
<evidence type="ECO:0000313" key="7">
    <source>
        <dbReference type="EMBL" id="CAB5015066.1"/>
    </source>
</evidence>
<evidence type="ECO:0000256" key="5">
    <source>
        <dbReference type="SAM" id="Phobius"/>
    </source>
</evidence>
<feature type="transmembrane region" description="Helical" evidence="5">
    <location>
        <begin position="228"/>
        <end position="246"/>
    </location>
</feature>
<proteinExistence type="predicted"/>
<dbReference type="Pfam" id="PF01040">
    <property type="entry name" value="UbiA"/>
    <property type="match status" value="1"/>
</dbReference>
<protein>
    <submittedName>
        <fullName evidence="6">Unannotated protein</fullName>
    </submittedName>
</protein>
<dbReference type="InterPro" id="IPR044878">
    <property type="entry name" value="UbiA_sf"/>
</dbReference>
<organism evidence="6">
    <name type="scientific">freshwater metagenome</name>
    <dbReference type="NCBI Taxonomy" id="449393"/>
    <lineage>
        <taxon>unclassified sequences</taxon>
        <taxon>metagenomes</taxon>
        <taxon>ecological metagenomes</taxon>
    </lineage>
</organism>
<feature type="transmembrane region" description="Helical" evidence="5">
    <location>
        <begin position="201"/>
        <end position="222"/>
    </location>
</feature>
<evidence type="ECO:0000256" key="2">
    <source>
        <dbReference type="ARBA" id="ARBA00022692"/>
    </source>
</evidence>
<dbReference type="GO" id="GO:0016765">
    <property type="term" value="F:transferase activity, transferring alkyl or aryl (other than methyl) groups"/>
    <property type="evidence" value="ECO:0007669"/>
    <property type="project" value="InterPro"/>
</dbReference>
<feature type="transmembrane region" description="Helical" evidence="5">
    <location>
        <begin position="103"/>
        <end position="123"/>
    </location>
</feature>
<evidence type="ECO:0000313" key="6">
    <source>
        <dbReference type="EMBL" id="CAB4707607.1"/>
    </source>
</evidence>
<feature type="transmembrane region" description="Helical" evidence="5">
    <location>
        <begin position="159"/>
        <end position="180"/>
    </location>
</feature>
<evidence type="ECO:0000256" key="1">
    <source>
        <dbReference type="ARBA" id="ARBA00004141"/>
    </source>
</evidence>
<accession>A0A6J6Q8Z3</accession>
<keyword evidence="4 5" id="KW-0472">Membrane</keyword>
<dbReference type="AlphaFoldDB" id="A0A6J6Q8Z3"/>
<keyword evidence="2 5" id="KW-0812">Transmembrane</keyword>
<feature type="transmembrane region" description="Helical" evidence="5">
    <location>
        <begin position="38"/>
        <end position="57"/>
    </location>
</feature>
<feature type="transmembrane region" description="Helical" evidence="5">
    <location>
        <begin position="7"/>
        <end position="32"/>
    </location>
</feature>
<reference evidence="6" key="1">
    <citation type="submission" date="2020-05" db="EMBL/GenBank/DDBJ databases">
        <authorList>
            <person name="Chiriac C."/>
            <person name="Salcher M."/>
            <person name="Ghai R."/>
            <person name="Kavagutti S V."/>
        </authorList>
    </citation>
    <scope>NUCLEOTIDE SEQUENCE</scope>
</reference>
<feature type="transmembrane region" description="Helical" evidence="5">
    <location>
        <begin position="135"/>
        <end position="153"/>
    </location>
</feature>
<dbReference type="Gene3D" id="1.10.357.140">
    <property type="entry name" value="UbiA prenyltransferase"/>
    <property type="match status" value="1"/>
</dbReference>
<gene>
    <name evidence="6" type="ORF">UFOPK2625_00824</name>
    <name evidence="7" type="ORF">UFOPK4092_00604</name>
</gene>
<name>A0A6J6Q8Z3_9ZZZZ</name>
<keyword evidence="3 5" id="KW-1133">Transmembrane helix</keyword>
<evidence type="ECO:0000256" key="3">
    <source>
        <dbReference type="ARBA" id="ARBA00022989"/>
    </source>
</evidence>
<feature type="transmembrane region" description="Helical" evidence="5">
    <location>
        <begin position="253"/>
        <end position="275"/>
    </location>
</feature>
<feature type="transmembrane region" description="Helical" evidence="5">
    <location>
        <begin position="77"/>
        <end position="97"/>
    </location>
</feature>
<dbReference type="EMBL" id="CAEZXZ010000115">
    <property type="protein sequence ID" value="CAB4707607.1"/>
    <property type="molecule type" value="Genomic_DNA"/>
</dbReference>
<dbReference type="InterPro" id="IPR000537">
    <property type="entry name" value="UbiA_prenyltransferase"/>
</dbReference>
<dbReference type="Gene3D" id="1.20.120.1780">
    <property type="entry name" value="UbiA prenyltransferase"/>
    <property type="match status" value="1"/>
</dbReference>